<dbReference type="InterPro" id="IPR006447">
    <property type="entry name" value="Myb_dom_plants"/>
</dbReference>
<protein>
    <recommendedName>
        <fullName evidence="7">HTH myb-type domain-containing protein</fullName>
    </recommendedName>
</protein>
<dbReference type="InParanoid" id="D8SL35"/>
<evidence type="ECO:0000313" key="9">
    <source>
        <dbReference type="Proteomes" id="UP000001514"/>
    </source>
</evidence>
<feature type="region of interest" description="Disordered" evidence="6">
    <location>
        <begin position="362"/>
        <end position="396"/>
    </location>
</feature>
<name>D8SL35_SELML</name>
<evidence type="ECO:0000256" key="3">
    <source>
        <dbReference type="ARBA" id="ARBA00023125"/>
    </source>
</evidence>
<evidence type="ECO:0000313" key="8">
    <source>
        <dbReference type="EMBL" id="EFJ15083.1"/>
    </source>
</evidence>
<dbReference type="Pfam" id="PF00249">
    <property type="entry name" value="Myb_DNA-binding"/>
    <property type="match status" value="1"/>
</dbReference>
<dbReference type="InterPro" id="IPR058673">
    <property type="entry name" value="HHO5-like_N"/>
</dbReference>
<dbReference type="PANTHER" id="PTHR31003:SF19">
    <property type="entry name" value="MYB FAMILY TRANSCRIPTION FACTOR EFM"/>
    <property type="match status" value="1"/>
</dbReference>
<evidence type="ECO:0000256" key="1">
    <source>
        <dbReference type="ARBA" id="ARBA00004123"/>
    </source>
</evidence>
<keyword evidence="5" id="KW-0539">Nucleus</keyword>
<evidence type="ECO:0000256" key="5">
    <source>
        <dbReference type="ARBA" id="ARBA00023242"/>
    </source>
</evidence>
<feature type="compositionally biased region" description="Acidic residues" evidence="6">
    <location>
        <begin position="381"/>
        <end position="396"/>
    </location>
</feature>
<dbReference type="EMBL" id="GL377625">
    <property type="protein sequence ID" value="EFJ15083.1"/>
    <property type="molecule type" value="Genomic_DNA"/>
</dbReference>
<evidence type="ECO:0000256" key="2">
    <source>
        <dbReference type="ARBA" id="ARBA00023015"/>
    </source>
</evidence>
<dbReference type="GO" id="GO:0003677">
    <property type="term" value="F:DNA binding"/>
    <property type="evidence" value="ECO:0007669"/>
    <property type="project" value="UniProtKB-KW"/>
</dbReference>
<dbReference type="GO" id="GO:0005634">
    <property type="term" value="C:nucleus"/>
    <property type="evidence" value="ECO:0007669"/>
    <property type="project" value="UniProtKB-SubCell"/>
</dbReference>
<evidence type="ECO:0000256" key="6">
    <source>
        <dbReference type="SAM" id="MobiDB-lite"/>
    </source>
</evidence>
<dbReference type="InterPro" id="IPR009057">
    <property type="entry name" value="Homeodomain-like_sf"/>
</dbReference>
<dbReference type="InterPro" id="IPR001005">
    <property type="entry name" value="SANT/Myb"/>
</dbReference>
<dbReference type="Gramene" id="EFJ15083">
    <property type="protein sequence ID" value="EFJ15083"/>
    <property type="gene ID" value="SELMODRAFT_423260"/>
</dbReference>
<keyword evidence="2" id="KW-0805">Transcription regulation</keyword>
<dbReference type="FunCoup" id="D8SL35">
    <property type="interactions" value="328"/>
</dbReference>
<accession>D8SL35</accession>
<dbReference type="Gene3D" id="1.10.10.60">
    <property type="entry name" value="Homeodomain-like"/>
    <property type="match status" value="1"/>
</dbReference>
<dbReference type="OMA" id="LSCASHC"/>
<gene>
    <name evidence="8" type="ORF">SELMODRAFT_423260</name>
</gene>
<proteinExistence type="predicted"/>
<dbReference type="InterPro" id="IPR017930">
    <property type="entry name" value="Myb_dom"/>
</dbReference>
<dbReference type="Proteomes" id="UP000001514">
    <property type="component" value="Unassembled WGS sequence"/>
</dbReference>
<keyword evidence="9" id="KW-1185">Reference proteome</keyword>
<dbReference type="PROSITE" id="PS51294">
    <property type="entry name" value="HTH_MYB"/>
    <property type="match status" value="1"/>
</dbReference>
<reference evidence="8 9" key="1">
    <citation type="journal article" date="2011" name="Science">
        <title>The Selaginella genome identifies genetic changes associated with the evolution of vascular plants.</title>
        <authorList>
            <person name="Banks J.A."/>
            <person name="Nishiyama T."/>
            <person name="Hasebe M."/>
            <person name="Bowman J.L."/>
            <person name="Gribskov M."/>
            <person name="dePamphilis C."/>
            <person name="Albert V.A."/>
            <person name="Aono N."/>
            <person name="Aoyama T."/>
            <person name="Ambrose B.A."/>
            <person name="Ashton N.W."/>
            <person name="Axtell M.J."/>
            <person name="Barker E."/>
            <person name="Barker M.S."/>
            <person name="Bennetzen J.L."/>
            <person name="Bonawitz N.D."/>
            <person name="Chapple C."/>
            <person name="Cheng C."/>
            <person name="Correa L.G."/>
            <person name="Dacre M."/>
            <person name="DeBarry J."/>
            <person name="Dreyer I."/>
            <person name="Elias M."/>
            <person name="Engstrom E.M."/>
            <person name="Estelle M."/>
            <person name="Feng L."/>
            <person name="Finet C."/>
            <person name="Floyd S.K."/>
            <person name="Frommer W.B."/>
            <person name="Fujita T."/>
            <person name="Gramzow L."/>
            <person name="Gutensohn M."/>
            <person name="Harholt J."/>
            <person name="Hattori M."/>
            <person name="Heyl A."/>
            <person name="Hirai T."/>
            <person name="Hiwatashi Y."/>
            <person name="Ishikawa M."/>
            <person name="Iwata M."/>
            <person name="Karol K.G."/>
            <person name="Koehler B."/>
            <person name="Kolukisaoglu U."/>
            <person name="Kubo M."/>
            <person name="Kurata T."/>
            <person name="Lalonde S."/>
            <person name="Li K."/>
            <person name="Li Y."/>
            <person name="Litt A."/>
            <person name="Lyons E."/>
            <person name="Manning G."/>
            <person name="Maruyama T."/>
            <person name="Michael T.P."/>
            <person name="Mikami K."/>
            <person name="Miyazaki S."/>
            <person name="Morinaga S."/>
            <person name="Murata T."/>
            <person name="Mueller-Roeber B."/>
            <person name="Nelson D.R."/>
            <person name="Obara M."/>
            <person name="Oguri Y."/>
            <person name="Olmstead R.G."/>
            <person name="Onodera N."/>
            <person name="Petersen B.L."/>
            <person name="Pils B."/>
            <person name="Prigge M."/>
            <person name="Rensing S.A."/>
            <person name="Riano-Pachon D.M."/>
            <person name="Roberts A.W."/>
            <person name="Sato Y."/>
            <person name="Scheller H.V."/>
            <person name="Schulz B."/>
            <person name="Schulz C."/>
            <person name="Shakirov E.V."/>
            <person name="Shibagaki N."/>
            <person name="Shinohara N."/>
            <person name="Shippen D.E."/>
            <person name="Soerensen I."/>
            <person name="Sotooka R."/>
            <person name="Sugimoto N."/>
            <person name="Sugita M."/>
            <person name="Sumikawa N."/>
            <person name="Tanurdzic M."/>
            <person name="Theissen G."/>
            <person name="Ulvskov P."/>
            <person name="Wakazuki S."/>
            <person name="Weng J.K."/>
            <person name="Willats W.W."/>
            <person name="Wipf D."/>
            <person name="Wolf P.G."/>
            <person name="Yang L."/>
            <person name="Zimmer A.D."/>
            <person name="Zhu Q."/>
            <person name="Mitros T."/>
            <person name="Hellsten U."/>
            <person name="Loque D."/>
            <person name="Otillar R."/>
            <person name="Salamov A."/>
            <person name="Schmutz J."/>
            <person name="Shapiro H."/>
            <person name="Lindquist E."/>
            <person name="Lucas S."/>
            <person name="Rokhsar D."/>
            <person name="Grigoriev I.V."/>
        </authorList>
    </citation>
    <scope>NUCLEOTIDE SEQUENCE [LARGE SCALE GENOMIC DNA]</scope>
</reference>
<dbReference type="InterPro" id="IPR044787">
    <property type="entry name" value="HHO5-like"/>
</dbReference>
<dbReference type="KEGG" id="smo:SELMODRAFT_423260"/>
<keyword evidence="4" id="KW-0804">Transcription</keyword>
<dbReference type="GO" id="GO:0003700">
    <property type="term" value="F:DNA-binding transcription factor activity"/>
    <property type="evidence" value="ECO:0007669"/>
    <property type="project" value="InterPro"/>
</dbReference>
<dbReference type="HOGENOM" id="CLU_036551_0_1_1"/>
<dbReference type="eggNOG" id="ENOG502QU6F">
    <property type="taxonomic scope" value="Eukaryota"/>
</dbReference>
<dbReference type="FunFam" id="1.10.10.60:FF:000002">
    <property type="entry name" value="Myb family transcription factor"/>
    <property type="match status" value="1"/>
</dbReference>
<dbReference type="OrthoDB" id="1908613at2759"/>
<comment type="subcellular location">
    <subcellularLocation>
        <location evidence="1">Nucleus</location>
    </subcellularLocation>
</comment>
<organism evidence="9">
    <name type="scientific">Selaginella moellendorffii</name>
    <name type="common">Spikemoss</name>
    <dbReference type="NCBI Taxonomy" id="88036"/>
    <lineage>
        <taxon>Eukaryota</taxon>
        <taxon>Viridiplantae</taxon>
        <taxon>Streptophyta</taxon>
        <taxon>Embryophyta</taxon>
        <taxon>Tracheophyta</taxon>
        <taxon>Lycopodiopsida</taxon>
        <taxon>Selaginellales</taxon>
        <taxon>Selaginellaceae</taxon>
        <taxon>Selaginella</taxon>
    </lineage>
</organism>
<dbReference type="NCBIfam" id="TIGR01557">
    <property type="entry name" value="myb_SHAQKYF"/>
    <property type="match status" value="1"/>
</dbReference>
<keyword evidence="3" id="KW-0238">DNA-binding</keyword>
<sequence>MNPEEEFGQAEAPDLTLGCAIVKRDSSDQQTRRRMEDYLQALQQERQKIEAFKRELPCCMNLLEQAIQSTRGCLDESYKTEMEEENPPKLELFLENRSGFLLGKPKSEAEDHRDFEERPSTPKQNWMQLACFPSQSPREDGEFETRKALRSSTASADSGAFAPFVRDKKWDQAELCLSSSICLSLEQKKTGFIKFQGSESNLPLVELSLQQMPSSGICSNSTLHQQRKARRCWSPELHRRFVNALQQLGGSQVATPKQIRELMKVDGLTNDEVKSHLQKYRLHTRRPATVAPGTAAQKSPQVVVLGSIWVPPEYAVFDHHQAAPSMQSNPLQQSQAQDFFANLHASPAEPLVFYEKQELLKSSKEEGEVLSPRKASATTASEEEDDGDVTEAEEQR</sequence>
<feature type="domain" description="HTH myb-type" evidence="7">
    <location>
        <begin position="225"/>
        <end position="285"/>
    </location>
</feature>
<dbReference type="SUPFAM" id="SSF46689">
    <property type="entry name" value="Homeodomain-like"/>
    <property type="match status" value="1"/>
</dbReference>
<evidence type="ECO:0000256" key="4">
    <source>
        <dbReference type="ARBA" id="ARBA00023163"/>
    </source>
</evidence>
<dbReference type="PANTHER" id="PTHR31003">
    <property type="entry name" value="MYB FAMILY TRANSCRIPTION FACTOR"/>
    <property type="match status" value="1"/>
</dbReference>
<evidence type="ECO:0000259" key="7">
    <source>
        <dbReference type="PROSITE" id="PS51294"/>
    </source>
</evidence>
<dbReference type="Pfam" id="PF26575">
    <property type="entry name" value="HHO5_N"/>
    <property type="match status" value="1"/>
</dbReference>
<dbReference type="AlphaFoldDB" id="D8SL35"/>